<dbReference type="Proteomes" id="UP001597119">
    <property type="component" value="Unassembled WGS sequence"/>
</dbReference>
<evidence type="ECO:0000313" key="1">
    <source>
        <dbReference type="EMBL" id="MFD1588119.1"/>
    </source>
</evidence>
<dbReference type="Gene3D" id="1.10.10.10">
    <property type="entry name" value="Winged helix-like DNA-binding domain superfamily/Winged helix DNA-binding domain"/>
    <property type="match status" value="1"/>
</dbReference>
<accession>A0ABD6CE33</accession>
<keyword evidence="2" id="KW-1185">Reference proteome</keyword>
<dbReference type="SUPFAM" id="SSF46785">
    <property type="entry name" value="Winged helix' DNA-binding domain"/>
    <property type="match status" value="1"/>
</dbReference>
<gene>
    <name evidence="1" type="ORF">ACFR9U_14135</name>
</gene>
<dbReference type="EMBL" id="JBHUDJ010000008">
    <property type="protein sequence ID" value="MFD1588119.1"/>
    <property type="molecule type" value="Genomic_DNA"/>
</dbReference>
<protein>
    <submittedName>
        <fullName evidence="1">Helix-turn-helix domain-containing protein</fullName>
    </submittedName>
</protein>
<evidence type="ECO:0000313" key="2">
    <source>
        <dbReference type="Proteomes" id="UP001597119"/>
    </source>
</evidence>
<reference evidence="1 2" key="1">
    <citation type="journal article" date="2019" name="Int. J. Syst. Evol. Microbiol.">
        <title>The Global Catalogue of Microorganisms (GCM) 10K type strain sequencing project: providing services to taxonomists for standard genome sequencing and annotation.</title>
        <authorList>
            <consortium name="The Broad Institute Genomics Platform"/>
            <consortium name="The Broad Institute Genome Sequencing Center for Infectious Disease"/>
            <person name="Wu L."/>
            <person name="Ma J."/>
        </authorList>
    </citation>
    <scope>NUCLEOTIDE SEQUENCE [LARGE SCALE GENOMIC DNA]</scope>
    <source>
        <strain evidence="1 2">CGMCC 1.12125</strain>
    </source>
</reference>
<organism evidence="1 2">
    <name type="scientific">Halorientalis brevis</name>
    <dbReference type="NCBI Taxonomy" id="1126241"/>
    <lineage>
        <taxon>Archaea</taxon>
        <taxon>Methanobacteriati</taxon>
        <taxon>Methanobacteriota</taxon>
        <taxon>Stenosarchaea group</taxon>
        <taxon>Halobacteria</taxon>
        <taxon>Halobacteriales</taxon>
        <taxon>Haloarculaceae</taxon>
        <taxon>Halorientalis</taxon>
    </lineage>
</organism>
<sequence>MSNADRCADPTRDEIEARRTELLADEPLVHVFSRPAVSKILSVLIPAYEAMSVSALARQADVSPNTVRNCRDILLEHNLIEHTGDKGGASYYRAKMDSEEMQAVVDLHGALR</sequence>
<name>A0ABD6CE33_9EURY</name>
<dbReference type="InterPro" id="IPR036388">
    <property type="entry name" value="WH-like_DNA-bd_sf"/>
</dbReference>
<comment type="caution">
    <text evidence="1">The sequence shown here is derived from an EMBL/GenBank/DDBJ whole genome shotgun (WGS) entry which is preliminary data.</text>
</comment>
<dbReference type="AlphaFoldDB" id="A0ABD6CE33"/>
<dbReference type="RefSeq" id="WP_247381777.1">
    <property type="nucleotide sequence ID" value="NZ_JALLGV010000012.1"/>
</dbReference>
<dbReference type="InterPro" id="IPR036390">
    <property type="entry name" value="WH_DNA-bd_sf"/>
</dbReference>
<proteinExistence type="predicted"/>